<dbReference type="InterPro" id="IPR032466">
    <property type="entry name" value="Metal_Hydrolase"/>
</dbReference>
<name>A0A3B0VX37_9ZZZZ</name>
<feature type="non-terminal residue" evidence="2">
    <location>
        <position position="1"/>
    </location>
</feature>
<proteinExistence type="predicted"/>
<gene>
    <name evidence="2" type="ORF">MNBD_GAMMA01-2245</name>
</gene>
<dbReference type="InterPro" id="IPR011059">
    <property type="entry name" value="Metal-dep_hydrolase_composite"/>
</dbReference>
<reference evidence="2" key="1">
    <citation type="submission" date="2018-06" db="EMBL/GenBank/DDBJ databases">
        <authorList>
            <person name="Zhirakovskaya E."/>
        </authorList>
    </citation>
    <scope>NUCLEOTIDE SEQUENCE</scope>
</reference>
<dbReference type="SUPFAM" id="SSF51338">
    <property type="entry name" value="Composite domain of metallo-dependent hydrolases"/>
    <property type="match status" value="1"/>
</dbReference>
<evidence type="ECO:0000313" key="2">
    <source>
        <dbReference type="EMBL" id="VAW35944.1"/>
    </source>
</evidence>
<sequence length="126" mass="14210">AYAWQTLIKKGTILASGSDFPVEPANPFYGIHAAVTRQDRNNLPKQGWIAIEKMTLKQALASFTINNAYANKRESNLGSLEADKWADFILVDQDVFAIEPQNIWKTKVLQTWVAGQKIFDINKTEL</sequence>
<feature type="domain" description="Amidohydrolase 3" evidence="1">
    <location>
        <begin position="2"/>
        <end position="117"/>
    </location>
</feature>
<dbReference type="Pfam" id="PF07969">
    <property type="entry name" value="Amidohydro_3"/>
    <property type="match status" value="1"/>
</dbReference>
<accession>A0A3B0VX37</accession>
<dbReference type="Gene3D" id="2.30.40.10">
    <property type="entry name" value="Urease, subunit C, domain 1"/>
    <property type="match status" value="1"/>
</dbReference>
<dbReference type="InterPro" id="IPR013108">
    <property type="entry name" value="Amidohydro_3"/>
</dbReference>
<dbReference type="GO" id="GO:0016810">
    <property type="term" value="F:hydrolase activity, acting on carbon-nitrogen (but not peptide) bonds"/>
    <property type="evidence" value="ECO:0007669"/>
    <property type="project" value="InterPro"/>
</dbReference>
<dbReference type="AlphaFoldDB" id="A0A3B0VX37"/>
<organism evidence="2">
    <name type="scientific">hydrothermal vent metagenome</name>
    <dbReference type="NCBI Taxonomy" id="652676"/>
    <lineage>
        <taxon>unclassified sequences</taxon>
        <taxon>metagenomes</taxon>
        <taxon>ecological metagenomes</taxon>
    </lineage>
</organism>
<dbReference type="PANTHER" id="PTHR22642:SF2">
    <property type="entry name" value="PROTEIN LONG AFTER FAR-RED 3"/>
    <property type="match status" value="1"/>
</dbReference>
<dbReference type="EMBL" id="UOEW01000121">
    <property type="protein sequence ID" value="VAW35944.1"/>
    <property type="molecule type" value="Genomic_DNA"/>
</dbReference>
<dbReference type="PANTHER" id="PTHR22642">
    <property type="entry name" value="IMIDAZOLONEPROPIONASE"/>
    <property type="match status" value="1"/>
</dbReference>
<dbReference type="SUPFAM" id="SSF51556">
    <property type="entry name" value="Metallo-dependent hydrolases"/>
    <property type="match status" value="1"/>
</dbReference>
<evidence type="ECO:0000259" key="1">
    <source>
        <dbReference type="Pfam" id="PF07969"/>
    </source>
</evidence>
<protein>
    <submittedName>
        <fullName evidence="2">Exoenzymes regulatory protein AepA</fullName>
    </submittedName>
</protein>
<dbReference type="Gene3D" id="3.20.20.140">
    <property type="entry name" value="Metal-dependent hydrolases"/>
    <property type="match status" value="1"/>
</dbReference>